<name>A0A848H7X1_9BURK</name>
<reference evidence="3 4" key="1">
    <citation type="submission" date="2020-04" db="EMBL/GenBank/DDBJ databases">
        <title>Ramlibacter sp. G-1-2-2 isolated from soil.</title>
        <authorList>
            <person name="Dahal R.H."/>
        </authorList>
    </citation>
    <scope>NUCLEOTIDE SEQUENCE [LARGE SCALE GENOMIC DNA]</scope>
    <source>
        <strain evidence="3 4">G-1-2-2</strain>
    </source>
</reference>
<gene>
    <name evidence="3" type="ORF">HHL11_17595</name>
</gene>
<feature type="chain" id="PRO_5032458552" evidence="2">
    <location>
        <begin position="20"/>
        <end position="278"/>
    </location>
</feature>
<sequence>MRAALSAMLLALACAGALAQQRDAVVEQPRPFGYTVGDIATQRVLLPEGSTPAALPEAARASAWLERRPARIERGADGRRWLVVEYQVVNAPRALATITVPAWDLAGTPPLRVAATGISVGPLTAPVEAGQALPLRPDRPASAIATAPIERRLWLWSGVLAMALAAWLAYAAWNAWRDRNALPFGRALRELRGKAGVPMAAHVALHHAFDRTAGQVVQAGTLAALFQRAPWLQALRPQIERFYAQSAGLFFGSGLPADAVSPQALCRQLHRLERRHVA</sequence>
<dbReference type="RefSeq" id="WP_169419652.1">
    <property type="nucleotide sequence ID" value="NZ_JABBFX010000001.1"/>
</dbReference>
<comment type="caution">
    <text evidence="3">The sequence shown here is derived from an EMBL/GenBank/DDBJ whole genome shotgun (WGS) entry which is preliminary data.</text>
</comment>
<evidence type="ECO:0000313" key="4">
    <source>
        <dbReference type="Proteomes" id="UP000541185"/>
    </source>
</evidence>
<dbReference type="EMBL" id="JABBFX010000001">
    <property type="protein sequence ID" value="NML45571.1"/>
    <property type="molecule type" value="Genomic_DNA"/>
</dbReference>
<accession>A0A848H7X1</accession>
<keyword evidence="1" id="KW-0472">Membrane</keyword>
<organism evidence="3 4">
    <name type="scientific">Ramlibacter agri</name>
    <dbReference type="NCBI Taxonomy" id="2728837"/>
    <lineage>
        <taxon>Bacteria</taxon>
        <taxon>Pseudomonadati</taxon>
        <taxon>Pseudomonadota</taxon>
        <taxon>Betaproteobacteria</taxon>
        <taxon>Burkholderiales</taxon>
        <taxon>Comamonadaceae</taxon>
        <taxon>Ramlibacter</taxon>
    </lineage>
</organism>
<evidence type="ECO:0000313" key="3">
    <source>
        <dbReference type="EMBL" id="NML45571.1"/>
    </source>
</evidence>
<protein>
    <submittedName>
        <fullName evidence="3">Calcium incorporation protein MxaA</fullName>
    </submittedName>
</protein>
<evidence type="ECO:0000256" key="2">
    <source>
        <dbReference type="SAM" id="SignalP"/>
    </source>
</evidence>
<feature type="transmembrane region" description="Helical" evidence="1">
    <location>
        <begin position="153"/>
        <end position="173"/>
    </location>
</feature>
<keyword evidence="1" id="KW-1133">Transmembrane helix</keyword>
<feature type="signal peptide" evidence="2">
    <location>
        <begin position="1"/>
        <end position="19"/>
    </location>
</feature>
<dbReference type="Proteomes" id="UP000541185">
    <property type="component" value="Unassembled WGS sequence"/>
</dbReference>
<proteinExistence type="predicted"/>
<dbReference type="AlphaFoldDB" id="A0A848H7X1"/>
<keyword evidence="4" id="KW-1185">Reference proteome</keyword>
<keyword evidence="2" id="KW-0732">Signal</keyword>
<evidence type="ECO:0000256" key="1">
    <source>
        <dbReference type="SAM" id="Phobius"/>
    </source>
</evidence>
<keyword evidence="1" id="KW-0812">Transmembrane</keyword>